<dbReference type="PROSITE" id="PS51279">
    <property type="entry name" value="BCNT_C"/>
    <property type="match status" value="1"/>
</dbReference>
<feature type="compositionally biased region" description="Acidic residues" evidence="3">
    <location>
        <begin position="56"/>
        <end position="68"/>
    </location>
</feature>
<evidence type="ECO:0000256" key="1">
    <source>
        <dbReference type="ARBA" id="ARBA00010465"/>
    </source>
</evidence>
<evidence type="ECO:0000256" key="3">
    <source>
        <dbReference type="SAM" id="MobiDB-lite"/>
    </source>
</evidence>
<dbReference type="OrthoDB" id="445677at2759"/>
<dbReference type="GO" id="GO:0000812">
    <property type="term" value="C:Swr1 complex"/>
    <property type="evidence" value="ECO:0007669"/>
    <property type="project" value="TreeGrafter"/>
</dbReference>
<evidence type="ECO:0000313" key="6">
    <source>
        <dbReference type="Proteomes" id="UP000027730"/>
    </source>
</evidence>
<protein>
    <recommendedName>
        <fullName evidence="2">SWR1-complex protein 5</fullName>
    </recommendedName>
</protein>
<feature type="compositionally biased region" description="Basic and acidic residues" evidence="3">
    <location>
        <begin position="230"/>
        <end position="240"/>
    </location>
</feature>
<proteinExistence type="inferred from homology"/>
<evidence type="ECO:0000313" key="5">
    <source>
        <dbReference type="EMBL" id="KEQ77665.1"/>
    </source>
</evidence>
<feature type="compositionally biased region" description="Polar residues" evidence="3">
    <location>
        <begin position="248"/>
        <end position="257"/>
    </location>
</feature>
<gene>
    <name evidence="5" type="ORF">M436DRAFT_59634</name>
</gene>
<dbReference type="Proteomes" id="UP000027730">
    <property type="component" value="Unassembled WGS sequence"/>
</dbReference>
<feature type="region of interest" description="Disordered" evidence="3">
    <location>
        <begin position="230"/>
        <end position="291"/>
    </location>
</feature>
<dbReference type="RefSeq" id="XP_013432065.1">
    <property type="nucleotide sequence ID" value="XM_013576611.1"/>
</dbReference>
<dbReference type="InterPro" id="IPR027124">
    <property type="entry name" value="Swc5/CFDP1/2"/>
</dbReference>
<reference evidence="5 6" key="1">
    <citation type="journal article" date="2014" name="BMC Genomics">
        <title>Genome sequencing of four Aureobasidium pullulans varieties: biotechnological potential, stress tolerance, and description of new species.</title>
        <authorList>
            <person name="Gostin Ar C."/>
            <person name="Ohm R.A."/>
            <person name="Kogej T."/>
            <person name="Sonjak S."/>
            <person name="Turk M."/>
            <person name="Zajc J."/>
            <person name="Zalar P."/>
            <person name="Grube M."/>
            <person name="Sun H."/>
            <person name="Han J."/>
            <person name="Sharma A."/>
            <person name="Chiniquy J."/>
            <person name="Ngan C.Y."/>
            <person name="Lipzen A."/>
            <person name="Barry K."/>
            <person name="Grigoriev I.V."/>
            <person name="Gunde-Cimerman N."/>
        </authorList>
    </citation>
    <scope>NUCLEOTIDE SEQUENCE [LARGE SCALE GENOMIC DNA]</scope>
    <source>
        <strain evidence="5 6">CBS 147.97</strain>
    </source>
</reference>
<feature type="region of interest" description="Disordered" evidence="3">
    <location>
        <begin position="180"/>
        <end position="214"/>
    </location>
</feature>
<dbReference type="GeneID" id="25412842"/>
<dbReference type="EMBL" id="KL584702">
    <property type="protein sequence ID" value="KEQ77665.1"/>
    <property type="molecule type" value="Genomic_DNA"/>
</dbReference>
<name>A0A074WWS7_9PEZI</name>
<evidence type="ECO:0000259" key="4">
    <source>
        <dbReference type="PROSITE" id="PS51279"/>
    </source>
</evidence>
<feature type="compositionally biased region" description="Basic and acidic residues" evidence="3">
    <location>
        <begin position="28"/>
        <end position="43"/>
    </location>
</feature>
<evidence type="ECO:0000256" key="2">
    <source>
        <dbReference type="ARBA" id="ARBA00019138"/>
    </source>
</evidence>
<sequence length="384" mass="43387">MDQTVQTGRAHVSAFAIAQNKPSFEMSDQDKLPVDQDEEYKSSEDEDFNPDAVDAPPDEDLSSDEDEAPQPKKVSTKRKKTQADAEELDSGDEATITELRKAKKSKADDDEDSGGEGGLIKTRAQRRAEYVKLSRPYNINSNALRRKQERQEYRKANIDNVTVDVDALWASMLARPMRPARDHLKPVQEANTKDTVAEQAHSKDTQADEDDNGMITIRRSYDFAGQKVTEEKRVHKDSAEAKLFLANNDPTKQTKPRSPSPKDDQPTLRRPLRRASKFEPNPTGEVKGLPLERQRLRTPSRADVLAQQKRLEEEAKKGKAVKLNTVQKSAIDWAAHVDQEGFKEELDEYGRSKQGYIGKMDFLRGVHGKKEEEERKARMAQSSA</sequence>
<feature type="region of interest" description="Disordered" evidence="3">
    <location>
        <begin position="17"/>
        <end position="127"/>
    </location>
</feature>
<dbReference type="Pfam" id="PF07572">
    <property type="entry name" value="BCNT"/>
    <property type="match status" value="1"/>
</dbReference>
<feature type="compositionally biased region" description="Basic and acidic residues" evidence="3">
    <location>
        <begin position="180"/>
        <end position="206"/>
    </location>
</feature>
<dbReference type="PANTHER" id="PTHR48407:SF1">
    <property type="entry name" value="CRANIOFACIAL DEVELOPMENT PROTEIN 1"/>
    <property type="match status" value="1"/>
</dbReference>
<dbReference type="AlphaFoldDB" id="A0A074WWS7"/>
<accession>A0A074WWS7</accession>
<dbReference type="STRING" id="1043004.A0A074WWS7"/>
<organism evidence="5 6">
    <name type="scientific">Aureobasidium namibiae CBS 147.97</name>
    <dbReference type="NCBI Taxonomy" id="1043004"/>
    <lineage>
        <taxon>Eukaryota</taxon>
        <taxon>Fungi</taxon>
        <taxon>Dikarya</taxon>
        <taxon>Ascomycota</taxon>
        <taxon>Pezizomycotina</taxon>
        <taxon>Dothideomycetes</taxon>
        <taxon>Dothideomycetidae</taxon>
        <taxon>Dothideales</taxon>
        <taxon>Saccotheciaceae</taxon>
        <taxon>Aureobasidium</taxon>
    </lineage>
</organism>
<comment type="similarity">
    <text evidence="1">Belongs to the SWC5 family.</text>
</comment>
<dbReference type="PANTHER" id="PTHR48407">
    <property type="entry name" value="CRANIOFACIAL DEVELOPMENT PROTEIN 1"/>
    <property type="match status" value="1"/>
</dbReference>
<dbReference type="HOGENOM" id="CLU_062474_0_0_1"/>
<dbReference type="InterPro" id="IPR011421">
    <property type="entry name" value="BCNT-C"/>
</dbReference>
<feature type="domain" description="BCNT-C" evidence="4">
    <location>
        <begin position="305"/>
        <end position="384"/>
    </location>
</feature>
<keyword evidence="6" id="KW-1185">Reference proteome</keyword>